<dbReference type="WBParaSite" id="ECPE_0000874301-mRNA-1">
    <property type="protein sequence ID" value="ECPE_0000874301-mRNA-1"/>
    <property type="gene ID" value="ECPE_0000874301"/>
</dbReference>
<accession>A0A183AP32</accession>
<feature type="region of interest" description="Disordered" evidence="3">
    <location>
        <begin position="335"/>
        <end position="354"/>
    </location>
</feature>
<feature type="region of interest" description="Disordered" evidence="3">
    <location>
        <begin position="19"/>
        <end position="43"/>
    </location>
</feature>
<comment type="subcellular location">
    <subcellularLocation>
        <location evidence="1">Nucleus</location>
    </subcellularLocation>
</comment>
<name>A0A183AP32_9TREM</name>
<evidence type="ECO:0000256" key="2">
    <source>
        <dbReference type="ARBA" id="ARBA00023242"/>
    </source>
</evidence>
<evidence type="ECO:0000256" key="1">
    <source>
        <dbReference type="ARBA" id="ARBA00004123"/>
    </source>
</evidence>
<dbReference type="EMBL" id="UZAN01046361">
    <property type="protein sequence ID" value="VDP84073.1"/>
    <property type="molecule type" value="Genomic_DNA"/>
</dbReference>
<dbReference type="InterPro" id="IPR053016">
    <property type="entry name" value="CTF18-RFC_complex"/>
</dbReference>
<organism evidence="6">
    <name type="scientific">Echinostoma caproni</name>
    <dbReference type="NCBI Taxonomy" id="27848"/>
    <lineage>
        <taxon>Eukaryota</taxon>
        <taxon>Metazoa</taxon>
        <taxon>Spiralia</taxon>
        <taxon>Lophotrochozoa</taxon>
        <taxon>Platyhelminthes</taxon>
        <taxon>Trematoda</taxon>
        <taxon>Digenea</taxon>
        <taxon>Plagiorchiida</taxon>
        <taxon>Echinostomata</taxon>
        <taxon>Echinostomatoidea</taxon>
        <taxon>Echinostomatidae</taxon>
        <taxon>Echinostoma</taxon>
    </lineage>
</organism>
<sequence length="589" mass="65526">MYIPDDDADLDRLLEIDEEMQTESSPVKPVDQSHAYAIKRASDNSSIQAPNDCVVLNESKRRKSILTDVTSQISEPATLPSNPPASPHQGVLHKRIPLEGDYVSVTFAQGDRYYLKINENEDSIDDLPPFVCSDLAEEAKSLLRLKNKSSTENPQQVNCARTHCSTLWTAKYAPSNYLDLISDEIFAAIPEAQSHVALYFVLSSLFVMVSDEKQANVPIVQRDIYCPCSMANIIQTLRLFSKFCLTPKSVFSFATSVRPLRAPGVPCLILRIPGVDFLKSRCTQASSSSDATHVSLDDLTTMIGFAGGLKDVQRSLFDVWKAVFTIPPARILSDRMQRRSQPGRPKRYASGFRSSKQSRVTADSESTLVARLDYLMEIVDSAGDVQPMTMGIFENYLNCRMKDSSLNIAKQASHWFMHHDLLFRRIHSHADYSLLRYASYLPAWFHLALATPTGLTNSSSGKSGAGWGLHWPTAHKEASTKQQQCTAILDQLLANQWAAPSLATSEALKQTTSSFRLLPRRRFLLDVAPPTLSLLSLMTSSLRPLNAQLYSQQEKINLAGLVDLLLNLGLDFSPQQNTETGEVELHLDP</sequence>
<keyword evidence="2" id="KW-0539">Nucleus</keyword>
<dbReference type="PANTHER" id="PTHR46765:SF1">
    <property type="entry name" value="P-LOOP CONTAINING NUCLEOSIDE TRIPHOSPHATE HYDROLASES SUPERFAMILY PROTEIN"/>
    <property type="match status" value="1"/>
</dbReference>
<evidence type="ECO:0000313" key="6">
    <source>
        <dbReference type="WBParaSite" id="ECPE_0000874301-mRNA-1"/>
    </source>
</evidence>
<dbReference type="Proteomes" id="UP000272942">
    <property type="component" value="Unassembled WGS sequence"/>
</dbReference>
<reference evidence="4 5" key="2">
    <citation type="submission" date="2018-11" db="EMBL/GenBank/DDBJ databases">
        <authorList>
            <consortium name="Pathogen Informatics"/>
        </authorList>
    </citation>
    <scope>NUCLEOTIDE SEQUENCE [LARGE SCALE GENOMIC DNA]</scope>
    <source>
        <strain evidence="4 5">Egypt</strain>
    </source>
</reference>
<protein>
    <submittedName>
        <fullName evidence="6">HECT domain-containing protein</fullName>
    </submittedName>
</protein>
<dbReference type="PANTHER" id="PTHR46765">
    <property type="entry name" value="P-LOOP CONTAINING NUCLEOSIDE TRIPHOSPHATE HYDROLASES SUPERFAMILY PROTEIN"/>
    <property type="match status" value="1"/>
</dbReference>
<dbReference type="GO" id="GO:0005634">
    <property type="term" value="C:nucleus"/>
    <property type="evidence" value="ECO:0007669"/>
    <property type="project" value="UniProtKB-SubCell"/>
</dbReference>
<gene>
    <name evidence="4" type="ORF">ECPE_LOCUS8717</name>
</gene>
<dbReference type="OrthoDB" id="2195431at2759"/>
<evidence type="ECO:0000256" key="3">
    <source>
        <dbReference type="SAM" id="MobiDB-lite"/>
    </source>
</evidence>
<keyword evidence="5" id="KW-1185">Reference proteome</keyword>
<evidence type="ECO:0000313" key="5">
    <source>
        <dbReference type="Proteomes" id="UP000272942"/>
    </source>
</evidence>
<reference evidence="6" key="1">
    <citation type="submission" date="2016-06" db="UniProtKB">
        <authorList>
            <consortium name="WormBaseParasite"/>
        </authorList>
    </citation>
    <scope>IDENTIFICATION</scope>
</reference>
<dbReference type="AlphaFoldDB" id="A0A183AP32"/>
<proteinExistence type="predicted"/>
<evidence type="ECO:0000313" key="4">
    <source>
        <dbReference type="EMBL" id="VDP84073.1"/>
    </source>
</evidence>